<comment type="caution">
    <text evidence="1">The sequence shown here is derived from an EMBL/GenBank/DDBJ whole genome shotgun (WGS) entry which is preliminary data.</text>
</comment>
<proteinExistence type="predicted"/>
<name>A0ABM9CS71_9BACL</name>
<protein>
    <submittedName>
        <fullName evidence="1">Uncharacterized protein</fullName>
    </submittedName>
</protein>
<dbReference type="Proteomes" id="UP000838686">
    <property type="component" value="Unassembled WGS sequence"/>
</dbReference>
<accession>A0ABM9CS71</accession>
<organism evidence="1 2">
    <name type="scientific">Paenibacillus plantiphilus</name>
    <dbReference type="NCBI Taxonomy" id="2905650"/>
    <lineage>
        <taxon>Bacteria</taxon>
        <taxon>Bacillati</taxon>
        <taxon>Bacillota</taxon>
        <taxon>Bacilli</taxon>
        <taxon>Bacillales</taxon>
        <taxon>Paenibacillaceae</taxon>
        <taxon>Paenibacillus</taxon>
    </lineage>
</organism>
<evidence type="ECO:0000313" key="1">
    <source>
        <dbReference type="EMBL" id="CAH1221186.1"/>
    </source>
</evidence>
<reference evidence="1" key="1">
    <citation type="submission" date="2022-01" db="EMBL/GenBank/DDBJ databases">
        <authorList>
            <person name="Criscuolo A."/>
        </authorList>
    </citation>
    <scope>NUCLEOTIDE SEQUENCE</scope>
    <source>
        <strain evidence="1">CIP111893</strain>
    </source>
</reference>
<dbReference type="EMBL" id="CAKMMF010000035">
    <property type="protein sequence ID" value="CAH1221186.1"/>
    <property type="molecule type" value="Genomic_DNA"/>
</dbReference>
<gene>
    <name evidence="1" type="ORF">PAECIP111893_04676</name>
</gene>
<keyword evidence="2" id="KW-1185">Reference proteome</keyword>
<evidence type="ECO:0000313" key="2">
    <source>
        <dbReference type="Proteomes" id="UP000838686"/>
    </source>
</evidence>
<sequence>MRRGYTLSIWRRISLASTVTLIITLAISILPGIHGRESADNSDQAVFRAAPLKGLSSGNLVDSIISLQLQLKPARVDWKGAVLSVDLSVESEDDGPEVWANDMQRLLRMAFIQASNVKRVLIRYMEPLQDDSIHGPDRENRPSKMRMLAAADVRYTDAWLMTELDNLNTSSPFTDSVWKGRLRLLFSDIGSSRLQ</sequence>